<dbReference type="GO" id="GO:0001650">
    <property type="term" value="C:fibrillar center"/>
    <property type="evidence" value="ECO:0007669"/>
    <property type="project" value="TreeGrafter"/>
</dbReference>
<dbReference type="Pfam" id="PF20641">
    <property type="entry name" value="TAF1C_beta-prop"/>
    <property type="match status" value="1"/>
</dbReference>
<dbReference type="RefSeq" id="XP_038073492.1">
    <property type="nucleotide sequence ID" value="XM_038217564.1"/>
</dbReference>
<protein>
    <recommendedName>
        <fullName evidence="6">TATA box-binding protein-associated factor RNA polymerase I subunit C</fullName>
    </recommendedName>
</protein>
<feature type="domain" description="TAF1C beta-propeller" evidence="2">
    <location>
        <begin position="282"/>
        <end position="399"/>
    </location>
</feature>
<feature type="domain" description="TAF1C helical bundle" evidence="3">
    <location>
        <begin position="537"/>
        <end position="625"/>
    </location>
</feature>
<feature type="region of interest" description="Disordered" evidence="1">
    <location>
        <begin position="1"/>
        <end position="20"/>
    </location>
</feature>
<dbReference type="OrthoDB" id="2382881at2759"/>
<dbReference type="Proteomes" id="UP000887568">
    <property type="component" value="Unplaced"/>
</dbReference>
<evidence type="ECO:0000256" key="1">
    <source>
        <dbReference type="SAM" id="MobiDB-lite"/>
    </source>
</evidence>
<keyword evidence="5" id="KW-1185">Reference proteome</keyword>
<reference evidence="4" key="1">
    <citation type="submission" date="2022-11" db="UniProtKB">
        <authorList>
            <consortium name="EnsemblMetazoa"/>
        </authorList>
    </citation>
    <scope>IDENTIFICATION</scope>
</reference>
<name>A0A914BBA0_PATMI</name>
<dbReference type="PANTHER" id="PTHR15319:SF1">
    <property type="entry name" value="TATA BOX-BINDING PROTEIN-ASSOCIATED FACTOR RNA POLYMERASE I SUBUNIT C"/>
    <property type="match status" value="1"/>
</dbReference>
<feature type="region of interest" description="Disordered" evidence="1">
    <location>
        <begin position="663"/>
        <end position="682"/>
    </location>
</feature>
<evidence type="ECO:0000259" key="2">
    <source>
        <dbReference type="Pfam" id="PF20641"/>
    </source>
</evidence>
<accession>A0A914BBA0</accession>
<dbReference type="GO" id="GO:0001164">
    <property type="term" value="F:RNA polymerase I core promoter sequence-specific DNA binding"/>
    <property type="evidence" value="ECO:0007669"/>
    <property type="project" value="TreeGrafter"/>
</dbReference>
<dbReference type="Pfam" id="PF20642">
    <property type="entry name" value="TAF1C_HB"/>
    <property type="match status" value="1"/>
</dbReference>
<evidence type="ECO:0000259" key="3">
    <source>
        <dbReference type="Pfam" id="PF20642"/>
    </source>
</evidence>
<evidence type="ECO:0000313" key="5">
    <source>
        <dbReference type="Proteomes" id="UP000887568"/>
    </source>
</evidence>
<dbReference type="GeneID" id="119741704"/>
<dbReference type="EnsemblMetazoa" id="XM_038217564.1">
    <property type="protein sequence ID" value="XP_038073492.1"/>
    <property type="gene ID" value="LOC119741704"/>
</dbReference>
<dbReference type="RefSeq" id="XP_038073494.1">
    <property type="nucleotide sequence ID" value="XM_038217566.1"/>
</dbReference>
<organism evidence="4 5">
    <name type="scientific">Patiria miniata</name>
    <name type="common">Bat star</name>
    <name type="synonym">Asterina miniata</name>
    <dbReference type="NCBI Taxonomy" id="46514"/>
    <lineage>
        <taxon>Eukaryota</taxon>
        <taxon>Metazoa</taxon>
        <taxon>Echinodermata</taxon>
        <taxon>Eleutherozoa</taxon>
        <taxon>Asterozoa</taxon>
        <taxon>Asteroidea</taxon>
        <taxon>Valvatacea</taxon>
        <taxon>Valvatida</taxon>
        <taxon>Asterinidae</taxon>
        <taxon>Patiria</taxon>
    </lineage>
</organism>
<sequence>MSSSAYAFPDTHFPSQTLPNRQTQLPDGYGCYHAADLDTDNRQGMQGELRFRFQYRHGNEGMTLVANEPTLPLLQPQECCQIPLPGMQDLTRVSTIYNTRQIQDRAVDQAYYFYENFPDLVWGSALDFLKDSYIDYEPRKRRKSKKRRVDDATRNLFEVRTEDKLSQLHEMLEPVLYDINPNMLLRLLKEDVNENIHKLYVDQDFYGGCLAYQSLPASSVHEGLIFYPTGPTLEVLNIRTVPHQGVPIYSMKSSPCRQFKLVSPLRQIETVSVPYRGAVVAGLRSDYYFCLMKVTTTKNKIKARVSNFIHSQQKIASVAVSPFIHGECLLGLDTGAIQLVSPEKGLTCVRAMPALEEQSTCRCHYGGHPRCIVVQQKKHIDLVDFRAPEDSGSSCLLSIPSENLPEHQEVFVAKQHPSNHFYHLVATQDLLLLLDERYPKYNVLQWCHMLNAPPNFMDIIPQAVTSDDLTSDPTSNDLTSDLIVLASQCSREVHCFQCSELNGCTPVSTSQPWKIASTDGWFDMLPEYPPVDLDPVRSRLERPLIGVSGAKRTSCAGCEPGVTVFQLSTAGDLFFQTYSQKSCTDDRQDKTLSRGPGCPNVQLGQESLTNCKAWIEGVLRQSVQEPEPLGFKTVDREIARNVFKSMTFPEAIPSKDCTLCKTPESWPLDDQSTDRSQPTDRSLPCPACGVEIVDSAEFQDCLEAGEKIIFRRRGIDEEGEEAVLPGKIDPKMYPDEMSKTLHRLWLRGYDGDDDDDDDSDKDVNQEADVVPKHPHRTHQPSKTSQVSAPKRQKSADATSQDAPDGRTAASQSLDTTDQQRAADLQRIRSARLSKLNWKVKFKRGAMGF</sequence>
<dbReference type="OMA" id="SSREVHC"/>
<feature type="compositionally biased region" description="Polar residues" evidence="1">
    <location>
        <begin position="808"/>
        <end position="819"/>
    </location>
</feature>
<feature type="region of interest" description="Disordered" evidence="1">
    <location>
        <begin position="753"/>
        <end position="821"/>
    </location>
</feature>
<dbReference type="InterPro" id="IPR049090">
    <property type="entry name" value="TAF1C_HB"/>
</dbReference>
<dbReference type="EnsemblMetazoa" id="XM_038217566.1">
    <property type="protein sequence ID" value="XP_038073494.1"/>
    <property type="gene ID" value="LOC119741704"/>
</dbReference>
<proteinExistence type="predicted"/>
<dbReference type="RefSeq" id="XP_038073493.1">
    <property type="nucleotide sequence ID" value="XM_038217565.1"/>
</dbReference>
<dbReference type="InterPro" id="IPR049087">
    <property type="entry name" value="TAF1C_beta-prop"/>
</dbReference>
<evidence type="ECO:0008006" key="6">
    <source>
        <dbReference type="Google" id="ProtNLM"/>
    </source>
</evidence>
<dbReference type="EnsemblMetazoa" id="XM_038217565.1">
    <property type="protein sequence ID" value="XP_038073493.1"/>
    <property type="gene ID" value="LOC119741704"/>
</dbReference>
<dbReference type="PANTHER" id="PTHR15319">
    <property type="entry name" value="TATA BOX-BINDING PROTEIN ASSOCIATED FACTOR RNA POLYMERASE I SUBUNIT C"/>
    <property type="match status" value="1"/>
</dbReference>
<dbReference type="InterPro" id="IPR038801">
    <property type="entry name" value="TAF1C"/>
</dbReference>
<evidence type="ECO:0000313" key="4">
    <source>
        <dbReference type="EnsemblMetazoa" id="XP_038073493.1"/>
    </source>
</evidence>
<dbReference type="AlphaFoldDB" id="A0A914BBA0"/>